<dbReference type="Proteomes" id="UP000323886">
    <property type="component" value="Unassembled WGS sequence"/>
</dbReference>
<evidence type="ECO:0000256" key="2">
    <source>
        <dbReference type="ARBA" id="ARBA00007246"/>
    </source>
</evidence>
<proteinExistence type="inferred from homology"/>
<dbReference type="EMBL" id="VWPL01000001">
    <property type="protein sequence ID" value="KAA5603686.1"/>
    <property type="molecule type" value="Genomic_DNA"/>
</dbReference>
<dbReference type="AlphaFoldDB" id="A0A5M6I615"/>
<name>A0A5M6I615_9HYPH</name>
<protein>
    <submittedName>
        <fullName evidence="11">General secretion pathway protein GspK</fullName>
    </submittedName>
</protein>
<dbReference type="RefSeq" id="WP_150095792.1">
    <property type="nucleotide sequence ID" value="NZ_VWPL01000001.1"/>
</dbReference>
<evidence type="ECO:0000256" key="5">
    <source>
        <dbReference type="ARBA" id="ARBA00022519"/>
    </source>
</evidence>
<feature type="domain" description="T2SS protein K first SAM-like" evidence="10">
    <location>
        <begin position="107"/>
        <end position="195"/>
    </location>
</feature>
<dbReference type="Pfam" id="PF21687">
    <property type="entry name" value="T2SSK_1st"/>
    <property type="match status" value="1"/>
</dbReference>
<dbReference type="InterPro" id="IPR038072">
    <property type="entry name" value="GspK_central_sf"/>
</dbReference>
<evidence type="ECO:0000313" key="12">
    <source>
        <dbReference type="Proteomes" id="UP000323886"/>
    </source>
</evidence>
<dbReference type="Gene3D" id="1.10.40.60">
    <property type="entry name" value="EpsJ-like"/>
    <property type="match status" value="1"/>
</dbReference>
<keyword evidence="5" id="KW-0997">Cell inner membrane</keyword>
<comment type="caution">
    <text evidence="11">The sequence shown here is derived from an EMBL/GenBank/DDBJ whole genome shotgun (WGS) entry which is preliminary data.</text>
</comment>
<keyword evidence="9" id="KW-0472">Membrane</keyword>
<dbReference type="GO" id="GO:0009306">
    <property type="term" value="P:protein secretion"/>
    <property type="evidence" value="ECO:0007669"/>
    <property type="project" value="InterPro"/>
</dbReference>
<evidence type="ECO:0000256" key="7">
    <source>
        <dbReference type="ARBA" id="ARBA00022927"/>
    </source>
</evidence>
<reference evidence="11 12" key="1">
    <citation type="submission" date="2019-09" db="EMBL/GenBank/DDBJ databases">
        <title>Draft Whole-Genome sequence of Blastochloris sulfoviridis DSM 729.</title>
        <authorList>
            <person name="Meyer T.E."/>
            <person name="Kyndt J.A."/>
        </authorList>
    </citation>
    <scope>NUCLEOTIDE SEQUENCE [LARGE SCALE GENOMIC DNA]</scope>
    <source>
        <strain evidence="11 12">DSM 729</strain>
    </source>
</reference>
<evidence type="ECO:0000313" key="11">
    <source>
        <dbReference type="EMBL" id="KAA5603686.1"/>
    </source>
</evidence>
<dbReference type="InterPro" id="IPR049031">
    <property type="entry name" value="T2SSK_SAM-like_1st"/>
</dbReference>
<keyword evidence="12" id="KW-1185">Reference proteome</keyword>
<sequence>MRRARRSIPASARNGFIIVAALWIIAALATLASVYAVYVARSAVALGVNDERVQTDELITAALELASYQMSSPSPVGRPTKGAFRFRLAGAEIAVEFMSEAARIDLNAARKTMIAGLFATLGAKPDAAVAYAERVVGWRTPPKPDAPDAEASLYRAAGLPYGPRGAPFDHVAELWLVHGLPPALVERALPFVTVYSGQSDVNVLDAPPEVIAALPGMTPARLDAFLRQRDRLASAPQFVAGALGGNQLGAGTRGSSAVRVRVGITLASGRRTVSDVVIQQGGVTNPYQILSWQDDVDPMTGAPPSPVEGR</sequence>
<keyword evidence="7" id="KW-0653">Protein transport</keyword>
<dbReference type="InterPro" id="IPR005628">
    <property type="entry name" value="GspK"/>
</dbReference>
<keyword evidence="8" id="KW-1133">Transmembrane helix</keyword>
<dbReference type="PANTHER" id="PTHR38831">
    <property type="entry name" value="TYPE II SECRETION SYSTEM PROTEIN K"/>
    <property type="match status" value="1"/>
</dbReference>
<evidence type="ECO:0000256" key="6">
    <source>
        <dbReference type="ARBA" id="ARBA00022692"/>
    </source>
</evidence>
<dbReference type="GO" id="GO:0005886">
    <property type="term" value="C:plasma membrane"/>
    <property type="evidence" value="ECO:0007669"/>
    <property type="project" value="UniProtKB-SubCell"/>
</dbReference>
<keyword evidence="3" id="KW-0813">Transport</keyword>
<evidence type="ECO:0000259" key="10">
    <source>
        <dbReference type="Pfam" id="PF21687"/>
    </source>
</evidence>
<dbReference type="OrthoDB" id="8084719at2"/>
<evidence type="ECO:0000256" key="3">
    <source>
        <dbReference type="ARBA" id="ARBA00022448"/>
    </source>
</evidence>
<evidence type="ECO:0000256" key="8">
    <source>
        <dbReference type="ARBA" id="ARBA00022989"/>
    </source>
</evidence>
<evidence type="ECO:0000256" key="9">
    <source>
        <dbReference type="ARBA" id="ARBA00023136"/>
    </source>
</evidence>
<comment type="similarity">
    <text evidence="2">Belongs to the GSP K family.</text>
</comment>
<accession>A0A5M6I615</accession>
<gene>
    <name evidence="11" type="ORF">F1193_00945</name>
</gene>
<organism evidence="11 12">
    <name type="scientific">Blastochloris sulfoviridis</name>
    <dbReference type="NCBI Taxonomy" id="50712"/>
    <lineage>
        <taxon>Bacteria</taxon>
        <taxon>Pseudomonadati</taxon>
        <taxon>Pseudomonadota</taxon>
        <taxon>Alphaproteobacteria</taxon>
        <taxon>Hyphomicrobiales</taxon>
        <taxon>Blastochloridaceae</taxon>
        <taxon>Blastochloris</taxon>
    </lineage>
</organism>
<keyword evidence="6" id="KW-0812">Transmembrane</keyword>
<evidence type="ECO:0000256" key="4">
    <source>
        <dbReference type="ARBA" id="ARBA00022475"/>
    </source>
</evidence>
<keyword evidence="4" id="KW-1003">Cell membrane</keyword>
<comment type="subcellular location">
    <subcellularLocation>
        <location evidence="1">Cell inner membrane</location>
    </subcellularLocation>
</comment>
<evidence type="ECO:0000256" key="1">
    <source>
        <dbReference type="ARBA" id="ARBA00004533"/>
    </source>
</evidence>
<dbReference type="PANTHER" id="PTHR38831:SF2">
    <property type="entry name" value="TYPE II SECRETION SYSTEM PROTEIN K"/>
    <property type="match status" value="1"/>
</dbReference>
<dbReference type="SUPFAM" id="SSF158544">
    <property type="entry name" value="GspK insert domain-like"/>
    <property type="match status" value="1"/>
</dbReference>